<evidence type="ECO:0000256" key="4">
    <source>
        <dbReference type="PIRSR" id="PIRSR015582-1"/>
    </source>
</evidence>
<reference evidence="7 8" key="1">
    <citation type="submission" date="2019-10" db="EMBL/GenBank/DDBJ databases">
        <title>Whole genome shotgun sequence of Acrocarpospora pleiomorpha NBRC 16267.</title>
        <authorList>
            <person name="Ichikawa N."/>
            <person name="Kimura A."/>
            <person name="Kitahashi Y."/>
            <person name="Komaki H."/>
            <person name="Oguchi A."/>
        </authorList>
    </citation>
    <scope>NUCLEOTIDE SEQUENCE [LARGE SCALE GENOMIC DNA]</scope>
    <source>
        <strain evidence="7 8">NBRC 16267</strain>
    </source>
</reference>
<dbReference type="GO" id="GO:0000287">
    <property type="term" value="F:magnesium ion binding"/>
    <property type="evidence" value="ECO:0007669"/>
    <property type="project" value="TreeGrafter"/>
</dbReference>
<dbReference type="Gene3D" id="3.20.20.60">
    <property type="entry name" value="Phosphoenolpyruvate-binding domains"/>
    <property type="match status" value="1"/>
</dbReference>
<dbReference type="PIRSF" id="PIRSF015582">
    <property type="entry name" value="Cit_lyase_B"/>
    <property type="match status" value="1"/>
</dbReference>
<organism evidence="7 8">
    <name type="scientific">Acrocarpospora pleiomorpha</name>
    <dbReference type="NCBI Taxonomy" id="90975"/>
    <lineage>
        <taxon>Bacteria</taxon>
        <taxon>Bacillati</taxon>
        <taxon>Actinomycetota</taxon>
        <taxon>Actinomycetes</taxon>
        <taxon>Streptosporangiales</taxon>
        <taxon>Streptosporangiaceae</taxon>
        <taxon>Acrocarpospora</taxon>
    </lineage>
</organism>
<dbReference type="GO" id="GO:0006107">
    <property type="term" value="P:oxaloacetate metabolic process"/>
    <property type="evidence" value="ECO:0007669"/>
    <property type="project" value="TreeGrafter"/>
</dbReference>
<feature type="binding site" evidence="5">
    <location>
        <position position="118"/>
    </location>
    <ligand>
        <name>Mg(2+)</name>
        <dbReference type="ChEBI" id="CHEBI:18420"/>
    </ligand>
</feature>
<dbReference type="RefSeq" id="WP_155345733.1">
    <property type="nucleotide sequence ID" value="NZ_BAAAHM010000002.1"/>
</dbReference>
<evidence type="ECO:0000259" key="6">
    <source>
        <dbReference type="Pfam" id="PF03328"/>
    </source>
</evidence>
<evidence type="ECO:0000313" key="7">
    <source>
        <dbReference type="EMBL" id="GES20706.1"/>
    </source>
</evidence>
<dbReference type="EMBL" id="BLAF01000018">
    <property type="protein sequence ID" value="GES20706.1"/>
    <property type="molecule type" value="Genomic_DNA"/>
</dbReference>
<dbReference type="InterPro" id="IPR005000">
    <property type="entry name" value="Aldolase/citrate-lyase_domain"/>
</dbReference>
<dbReference type="AlphaFoldDB" id="A0A5M3XJ57"/>
<dbReference type="InterPro" id="IPR040442">
    <property type="entry name" value="Pyrv_kinase-like_dom_sf"/>
</dbReference>
<feature type="binding site" evidence="5">
    <location>
        <position position="144"/>
    </location>
    <ligand>
        <name>Mg(2+)</name>
        <dbReference type="ChEBI" id="CHEBI:18420"/>
    </ligand>
</feature>
<evidence type="ECO:0000256" key="2">
    <source>
        <dbReference type="ARBA" id="ARBA00022723"/>
    </source>
</evidence>
<dbReference type="SUPFAM" id="SSF51621">
    <property type="entry name" value="Phosphoenolpyruvate/pyruvate domain"/>
    <property type="match status" value="1"/>
</dbReference>
<dbReference type="Proteomes" id="UP000377595">
    <property type="component" value="Unassembled WGS sequence"/>
</dbReference>
<name>A0A5M3XJ57_9ACTN</name>
<feature type="domain" description="HpcH/HpaI aldolase/citrate lyase" evidence="6">
    <location>
        <begin position="9"/>
        <end position="211"/>
    </location>
</feature>
<proteinExistence type="predicted"/>
<keyword evidence="2 5" id="KW-0479">Metal-binding</keyword>
<feature type="binding site" evidence="4">
    <location>
        <position position="118"/>
    </location>
    <ligand>
        <name>substrate</name>
    </ligand>
</feature>
<protein>
    <submittedName>
        <fullName evidence="7">Citryl-CoA lyase</fullName>
    </submittedName>
</protein>
<sequence length="278" mass="29293">MTADTAVTWLFVPGNRPERFDKAARSGADRVIVDLEDAVTPAAKESARQSVVRWLSGGRTAWVRINGSATPWHDHDLACLSDLPGLAGLVVPKAEDPADLDRIRQVVGGSTALVALIETARGVRDAHRIAEFTPVARLAFGAIDFALDIDAAETDQALLLARSTLVVASRAAGKPAPLDGVTQELGDPRAAAGDAARARALGFGGKLCIHPAQIAAVRSAFEPSAEEVEWARRVLEHAEGPGAGVTPDGQFVDKPVVERARRIVGRMDTEGRGHASAT</sequence>
<feature type="binding site" evidence="4">
    <location>
        <position position="64"/>
    </location>
    <ligand>
        <name>substrate</name>
    </ligand>
</feature>
<dbReference type="PANTHER" id="PTHR32308:SF0">
    <property type="entry name" value="HPCH_HPAI ALDOLASE_CITRATE LYASE DOMAIN-CONTAINING PROTEIN"/>
    <property type="match status" value="1"/>
</dbReference>
<evidence type="ECO:0000256" key="5">
    <source>
        <dbReference type="PIRSR" id="PIRSR015582-2"/>
    </source>
</evidence>
<evidence type="ECO:0000256" key="3">
    <source>
        <dbReference type="ARBA" id="ARBA00022842"/>
    </source>
</evidence>
<comment type="caution">
    <text evidence="7">The sequence shown here is derived from an EMBL/GenBank/DDBJ whole genome shotgun (WGS) entry which is preliminary data.</text>
</comment>
<dbReference type="InterPro" id="IPR015813">
    <property type="entry name" value="Pyrv/PenolPyrv_kinase-like_dom"/>
</dbReference>
<evidence type="ECO:0000313" key="8">
    <source>
        <dbReference type="Proteomes" id="UP000377595"/>
    </source>
</evidence>
<dbReference type="OrthoDB" id="4322898at2"/>
<keyword evidence="3 5" id="KW-0460">Magnesium</keyword>
<keyword evidence="8" id="KW-1185">Reference proteome</keyword>
<keyword evidence="7" id="KW-0456">Lyase</keyword>
<dbReference type="PANTHER" id="PTHR32308">
    <property type="entry name" value="LYASE BETA SUBUNIT, PUTATIVE (AFU_ORTHOLOGUE AFUA_4G13030)-RELATED"/>
    <property type="match status" value="1"/>
</dbReference>
<accession>A0A5M3XJ57</accession>
<dbReference type="InterPro" id="IPR011206">
    <property type="entry name" value="Citrate_lyase_beta/mcl1/mcl2"/>
</dbReference>
<dbReference type="GO" id="GO:0016829">
    <property type="term" value="F:lyase activity"/>
    <property type="evidence" value="ECO:0007669"/>
    <property type="project" value="UniProtKB-KW"/>
</dbReference>
<dbReference type="Pfam" id="PF03328">
    <property type="entry name" value="HpcH_HpaI"/>
    <property type="match status" value="1"/>
</dbReference>
<comment type="cofactor">
    <cofactor evidence="1">
        <name>Mg(2+)</name>
        <dbReference type="ChEBI" id="CHEBI:18420"/>
    </cofactor>
</comment>
<evidence type="ECO:0000256" key="1">
    <source>
        <dbReference type="ARBA" id="ARBA00001946"/>
    </source>
</evidence>
<gene>
    <name evidence="7" type="ORF">Aple_036020</name>
</gene>